<feature type="compositionally biased region" description="Low complexity" evidence="2">
    <location>
        <begin position="71"/>
        <end position="94"/>
    </location>
</feature>
<gene>
    <name evidence="3" type="ORF">CHLRE_14g613652v5</name>
</gene>
<reference evidence="3 4" key="1">
    <citation type="journal article" date="2007" name="Science">
        <title>The Chlamydomonas genome reveals the evolution of key animal and plant functions.</title>
        <authorList>
            <person name="Merchant S.S."/>
            <person name="Prochnik S.E."/>
            <person name="Vallon O."/>
            <person name="Harris E.H."/>
            <person name="Karpowicz S.J."/>
            <person name="Witman G.B."/>
            <person name="Terry A."/>
            <person name="Salamov A."/>
            <person name="Fritz-Laylin L.K."/>
            <person name="Marechal-Drouard L."/>
            <person name="Marshall W.F."/>
            <person name="Qu L.H."/>
            <person name="Nelson D.R."/>
            <person name="Sanderfoot A.A."/>
            <person name="Spalding M.H."/>
            <person name="Kapitonov V.V."/>
            <person name="Ren Q."/>
            <person name="Ferris P."/>
            <person name="Lindquist E."/>
            <person name="Shapiro H."/>
            <person name="Lucas S.M."/>
            <person name="Grimwood J."/>
            <person name="Schmutz J."/>
            <person name="Cardol P."/>
            <person name="Cerutti H."/>
            <person name="Chanfreau G."/>
            <person name="Chen C.L."/>
            <person name="Cognat V."/>
            <person name="Croft M.T."/>
            <person name="Dent R."/>
            <person name="Dutcher S."/>
            <person name="Fernandez E."/>
            <person name="Fukuzawa H."/>
            <person name="Gonzalez-Ballester D."/>
            <person name="Gonzalez-Halphen D."/>
            <person name="Hallmann A."/>
            <person name="Hanikenne M."/>
            <person name="Hippler M."/>
            <person name="Inwood W."/>
            <person name="Jabbari K."/>
            <person name="Kalanon M."/>
            <person name="Kuras R."/>
            <person name="Lefebvre P.A."/>
            <person name="Lemaire S.D."/>
            <person name="Lobanov A.V."/>
            <person name="Lohr M."/>
            <person name="Manuell A."/>
            <person name="Meier I."/>
            <person name="Mets L."/>
            <person name="Mittag M."/>
            <person name="Mittelmeier T."/>
            <person name="Moroney J.V."/>
            <person name="Moseley J."/>
            <person name="Napoli C."/>
            <person name="Nedelcu A.M."/>
            <person name="Niyogi K."/>
            <person name="Novoselov S.V."/>
            <person name="Paulsen I.T."/>
            <person name="Pazour G."/>
            <person name="Purton S."/>
            <person name="Ral J.P."/>
            <person name="Riano-Pachon D.M."/>
            <person name="Riekhof W."/>
            <person name="Rymarquis L."/>
            <person name="Schroda M."/>
            <person name="Stern D."/>
            <person name="Umen J."/>
            <person name="Willows R."/>
            <person name="Wilson N."/>
            <person name="Zimmer S.L."/>
            <person name="Allmer J."/>
            <person name="Balk J."/>
            <person name="Bisova K."/>
            <person name="Chen C.J."/>
            <person name="Elias M."/>
            <person name="Gendler K."/>
            <person name="Hauser C."/>
            <person name="Lamb M.R."/>
            <person name="Ledford H."/>
            <person name="Long J.C."/>
            <person name="Minagawa J."/>
            <person name="Page M.D."/>
            <person name="Pan J."/>
            <person name="Pootakham W."/>
            <person name="Roje S."/>
            <person name="Rose A."/>
            <person name="Stahlberg E."/>
            <person name="Terauchi A.M."/>
            <person name="Yang P."/>
            <person name="Ball S."/>
            <person name="Bowler C."/>
            <person name="Dieckmann C.L."/>
            <person name="Gladyshev V.N."/>
            <person name="Green P."/>
            <person name="Jorgensen R."/>
            <person name="Mayfield S."/>
            <person name="Mueller-Roeber B."/>
            <person name="Rajamani S."/>
            <person name="Sayre R.T."/>
            <person name="Brokstein P."/>
            <person name="Dubchak I."/>
            <person name="Goodstein D."/>
            <person name="Hornick L."/>
            <person name="Huang Y.W."/>
            <person name="Jhaveri J."/>
            <person name="Luo Y."/>
            <person name="Martinez D."/>
            <person name="Ngau W.C."/>
            <person name="Otillar B."/>
            <person name="Poliakov A."/>
            <person name="Porter A."/>
            <person name="Szajkowski L."/>
            <person name="Werner G."/>
            <person name="Zhou K."/>
            <person name="Grigoriev I.V."/>
            <person name="Rokhsar D.S."/>
            <person name="Grossman A.R."/>
        </authorList>
    </citation>
    <scope>NUCLEOTIDE SEQUENCE [LARGE SCALE GENOMIC DNA]</scope>
    <source>
        <strain evidence="4">CC-503</strain>
    </source>
</reference>
<dbReference type="RefSeq" id="XP_042916719.1">
    <property type="nucleotide sequence ID" value="XM_043070046.1"/>
</dbReference>
<accession>A0A2K3CXJ5</accession>
<dbReference type="KEGG" id="cre:CHLRE_14g613652v5"/>
<evidence type="ECO:0000313" key="4">
    <source>
        <dbReference type="Proteomes" id="UP000006906"/>
    </source>
</evidence>
<proteinExistence type="predicted"/>
<feature type="compositionally biased region" description="Low complexity" evidence="2">
    <location>
        <begin position="24"/>
        <end position="37"/>
    </location>
</feature>
<dbReference type="EMBL" id="CM008975">
    <property type="protein sequence ID" value="PNW72969.1"/>
    <property type="molecule type" value="Genomic_DNA"/>
</dbReference>
<evidence type="ECO:0000256" key="1">
    <source>
        <dbReference type="SAM" id="Coils"/>
    </source>
</evidence>
<evidence type="ECO:0000313" key="3">
    <source>
        <dbReference type="EMBL" id="PNW72969.1"/>
    </source>
</evidence>
<feature type="compositionally biased region" description="Polar residues" evidence="2">
    <location>
        <begin position="95"/>
        <end position="106"/>
    </location>
</feature>
<dbReference type="Proteomes" id="UP000006906">
    <property type="component" value="Chromosome 14"/>
</dbReference>
<sequence length="423" mass="44877">MGQCLGRPNAGDAAAQQAFSDVRSGATTSNTAGTSGAPSMATAGTAYATPNSRTTGIRATGGGGATEHPRSPAAATSSRSTPAAATPSMSAMSPLDSSVAASTGHTGQRHPAAASDARGYRTASQSHTHERHGKNLGPDLDAVDAAAPSAPAAAPTAPADEPVAEVRDLKEKLAAAEGWCKEMQKQLDAAQASHAAETRRQRLEADLAQARRDAQAAQDQAAAEMRDLEEQLTTATRKRDEMQEQLKAAQETRQALEAGLQAAQGDVVQARQQLNQQTQQLERVARERQQALAQAQQARAAQEQAGAARDNAVHEVNDLLTLGVIDQPNPELFRGPVRFGAAAHARLMTMVLARGGTGQRLGPGWAFKTDTGAKLHKAKCGNQESFHWYHYSTLTGRNNTEMELCDKRHCQWAFEHEEAYLVN</sequence>
<dbReference type="PaxDb" id="3055-EDO99045"/>
<dbReference type="AlphaFoldDB" id="A0A2K3CXJ5"/>
<evidence type="ECO:0000256" key="2">
    <source>
        <dbReference type="SAM" id="MobiDB-lite"/>
    </source>
</evidence>
<keyword evidence="4" id="KW-1185">Reference proteome</keyword>
<dbReference type="OrthoDB" id="10680037at2759"/>
<dbReference type="ExpressionAtlas" id="A0A2K3CXJ5">
    <property type="expression patterns" value="baseline and differential"/>
</dbReference>
<feature type="coiled-coil region" evidence="1">
    <location>
        <begin position="166"/>
        <end position="305"/>
    </location>
</feature>
<organism evidence="3 4">
    <name type="scientific">Chlamydomonas reinhardtii</name>
    <name type="common">Chlamydomonas smithii</name>
    <dbReference type="NCBI Taxonomy" id="3055"/>
    <lineage>
        <taxon>Eukaryota</taxon>
        <taxon>Viridiplantae</taxon>
        <taxon>Chlorophyta</taxon>
        <taxon>core chlorophytes</taxon>
        <taxon>Chlorophyceae</taxon>
        <taxon>CS clade</taxon>
        <taxon>Chlamydomonadales</taxon>
        <taxon>Chlamydomonadaceae</taxon>
        <taxon>Chlamydomonas</taxon>
    </lineage>
</organism>
<dbReference type="GeneID" id="5724544"/>
<protein>
    <submittedName>
        <fullName evidence="3">Uncharacterized protein</fullName>
    </submittedName>
</protein>
<dbReference type="Gramene" id="PNW72969">
    <property type="protein sequence ID" value="PNW72969"/>
    <property type="gene ID" value="CHLRE_14g613652v5"/>
</dbReference>
<name>A0A2K3CXJ5_CHLRE</name>
<feature type="compositionally biased region" description="Low complexity" evidence="2">
    <location>
        <begin position="138"/>
        <end position="161"/>
    </location>
</feature>
<feature type="region of interest" description="Disordered" evidence="2">
    <location>
        <begin position="1"/>
        <end position="163"/>
    </location>
</feature>
<keyword evidence="1" id="KW-0175">Coiled coil</keyword>
<dbReference type="InParanoid" id="A0A2K3CXJ5"/>